<feature type="transmembrane region" description="Helical" evidence="3">
    <location>
        <begin position="160"/>
        <end position="182"/>
    </location>
</feature>
<dbReference type="InterPro" id="IPR003784">
    <property type="entry name" value="BioY"/>
</dbReference>
<keyword evidence="2" id="KW-1003">Cell membrane</keyword>
<dbReference type="PANTHER" id="PTHR34295:SF1">
    <property type="entry name" value="BIOTIN TRANSPORTER BIOY"/>
    <property type="match status" value="1"/>
</dbReference>
<reference evidence="4 5" key="2">
    <citation type="submission" date="2019-02" db="EMBL/GenBank/DDBJ databases">
        <title>'Lichenibacterium ramalinii' gen. nov. sp. nov., 'Lichenibacterium minor' gen. nov. sp. nov.</title>
        <authorList>
            <person name="Pankratov T."/>
        </authorList>
    </citation>
    <scope>NUCLEOTIDE SEQUENCE [LARGE SCALE GENOMIC DNA]</scope>
    <source>
        <strain evidence="4 5">RmlP001</strain>
    </source>
</reference>
<keyword evidence="3" id="KW-1133">Transmembrane helix</keyword>
<accession>A0A4V1RIN8</accession>
<dbReference type="OrthoDB" id="9803495at2"/>
<comment type="similarity">
    <text evidence="1 2">Belongs to the BioY family.</text>
</comment>
<dbReference type="PIRSF" id="PIRSF016661">
    <property type="entry name" value="BioY"/>
    <property type="match status" value="1"/>
</dbReference>
<evidence type="ECO:0000256" key="3">
    <source>
        <dbReference type="SAM" id="Phobius"/>
    </source>
</evidence>
<dbReference type="Proteomes" id="UP000289411">
    <property type="component" value="Unassembled WGS sequence"/>
</dbReference>
<organism evidence="4 5">
    <name type="scientific">Lichenibacterium ramalinae</name>
    <dbReference type="NCBI Taxonomy" id="2316527"/>
    <lineage>
        <taxon>Bacteria</taxon>
        <taxon>Pseudomonadati</taxon>
        <taxon>Pseudomonadota</taxon>
        <taxon>Alphaproteobacteria</taxon>
        <taxon>Hyphomicrobiales</taxon>
        <taxon>Lichenihabitantaceae</taxon>
        <taxon>Lichenibacterium</taxon>
    </lineage>
</organism>
<feature type="transmembrane region" description="Helical" evidence="3">
    <location>
        <begin position="98"/>
        <end position="117"/>
    </location>
</feature>
<feature type="transmembrane region" description="Helical" evidence="3">
    <location>
        <begin position="129"/>
        <end position="154"/>
    </location>
</feature>
<evidence type="ECO:0000256" key="2">
    <source>
        <dbReference type="PIRNR" id="PIRNR016661"/>
    </source>
</evidence>
<dbReference type="GO" id="GO:0005886">
    <property type="term" value="C:plasma membrane"/>
    <property type="evidence" value="ECO:0007669"/>
    <property type="project" value="UniProtKB-SubCell"/>
</dbReference>
<dbReference type="RefSeq" id="WP_129219542.1">
    <property type="nucleotide sequence ID" value="NZ_QYBC01000009.1"/>
</dbReference>
<gene>
    <name evidence="4" type="ORF">D3272_12650</name>
</gene>
<evidence type="ECO:0000256" key="1">
    <source>
        <dbReference type="ARBA" id="ARBA00010692"/>
    </source>
</evidence>
<keyword evidence="2 3" id="KW-0472">Membrane</keyword>
<evidence type="ECO:0000313" key="5">
    <source>
        <dbReference type="Proteomes" id="UP000289411"/>
    </source>
</evidence>
<dbReference type="PANTHER" id="PTHR34295">
    <property type="entry name" value="BIOTIN TRANSPORTER BIOY"/>
    <property type="match status" value="1"/>
</dbReference>
<sequence length="190" mass="19107">MPSPAPHTTAIVRLWPEAAGNGALRTFGLVAAGSAVLALAAHVQVPFWPVKLSLQSLVVVLIGITYGSRLGAATLLAYVAEGALGLPVFQGGAGPLYLAGPTGGYLLGYVLSALVAGRAAERGALGRPLSAVAAVLAAFAAITLPGLAWLAVLFGPEKSIAFGLTPFLSGEALKIGLVLALLPTLRPPAR</sequence>
<comment type="caution">
    <text evidence="4">The sequence shown here is derived from an EMBL/GenBank/DDBJ whole genome shotgun (WGS) entry which is preliminary data.</text>
</comment>
<protein>
    <recommendedName>
        <fullName evidence="2">Biotin transporter</fullName>
    </recommendedName>
</protein>
<reference evidence="4 5" key="1">
    <citation type="submission" date="2018-09" db="EMBL/GenBank/DDBJ databases">
        <authorList>
            <person name="Grouzdev D.S."/>
            <person name="Krutkina M.S."/>
        </authorList>
    </citation>
    <scope>NUCLEOTIDE SEQUENCE [LARGE SCALE GENOMIC DNA]</scope>
    <source>
        <strain evidence="4 5">RmlP001</strain>
    </source>
</reference>
<dbReference type="EMBL" id="QYBC01000009">
    <property type="protein sequence ID" value="RYB04782.1"/>
    <property type="molecule type" value="Genomic_DNA"/>
</dbReference>
<feature type="transmembrane region" description="Helical" evidence="3">
    <location>
        <begin position="23"/>
        <end position="45"/>
    </location>
</feature>
<comment type="subcellular location">
    <subcellularLocation>
        <location evidence="2">Cell membrane</location>
        <topology evidence="2">Multi-pass membrane protein</topology>
    </subcellularLocation>
</comment>
<keyword evidence="3" id="KW-0812">Transmembrane</keyword>
<feature type="transmembrane region" description="Helical" evidence="3">
    <location>
        <begin position="57"/>
        <end position="78"/>
    </location>
</feature>
<proteinExistence type="inferred from homology"/>
<keyword evidence="2" id="KW-0813">Transport</keyword>
<keyword evidence="5" id="KW-1185">Reference proteome</keyword>
<name>A0A4V1RIN8_9HYPH</name>
<evidence type="ECO:0000313" key="4">
    <source>
        <dbReference type="EMBL" id="RYB04782.1"/>
    </source>
</evidence>
<dbReference type="GO" id="GO:0015225">
    <property type="term" value="F:biotin transmembrane transporter activity"/>
    <property type="evidence" value="ECO:0007669"/>
    <property type="project" value="UniProtKB-UniRule"/>
</dbReference>
<dbReference type="Gene3D" id="1.10.1760.20">
    <property type="match status" value="1"/>
</dbReference>
<dbReference type="AlphaFoldDB" id="A0A4V1RIN8"/>
<dbReference type="Pfam" id="PF02632">
    <property type="entry name" value="BioY"/>
    <property type="match status" value="1"/>
</dbReference>